<protein>
    <submittedName>
        <fullName evidence="2">Hydrophobic surface binding protein A-domain-containing protein</fullName>
    </submittedName>
</protein>
<feature type="chain" id="PRO_5046303193" evidence="1">
    <location>
        <begin position="19"/>
        <end position="178"/>
    </location>
</feature>
<proteinExistence type="predicted"/>
<dbReference type="EMBL" id="JBFXLT010000045">
    <property type="protein sequence ID" value="KAL2812755.1"/>
    <property type="molecule type" value="Genomic_DNA"/>
</dbReference>
<dbReference type="InterPro" id="IPR021054">
    <property type="entry name" value="Cell_wall_mannoprotein_1"/>
</dbReference>
<keyword evidence="1" id="KW-0732">Signal</keyword>
<gene>
    <name evidence="2" type="ORF">BJX63DRAFT_432452</name>
</gene>
<dbReference type="Gene3D" id="1.20.1280.140">
    <property type="match status" value="1"/>
</dbReference>
<evidence type="ECO:0000313" key="2">
    <source>
        <dbReference type="EMBL" id="KAL2812755.1"/>
    </source>
</evidence>
<evidence type="ECO:0000256" key="1">
    <source>
        <dbReference type="SAM" id="SignalP"/>
    </source>
</evidence>
<dbReference type="PANTHER" id="PTHR38123:SF6">
    <property type="entry name" value="CELL WALL SERINE-THREONINE-RICH GALACTOMANNOPROTEIN MP1 (AFU_ORTHOLOGUE AFUA_4G03240)"/>
    <property type="match status" value="1"/>
</dbReference>
<name>A0ABR4HBF0_9EURO</name>
<dbReference type="Proteomes" id="UP001610334">
    <property type="component" value="Unassembled WGS sequence"/>
</dbReference>
<sequence>MKCTTLIVPVMLLAGVFAGPTPKHKRDLEDYEEILDGAIAQIDVAAADLNGYIAGTVPGTTVQASAEALVVILNDAAVAVVGFDPLTVLDTLQLISRITNLVDDVDALADTIIDAEDEFIADGLNDEVLATLYDFRDAGEALRDALTPKVPAGLQGTANDLADQVVADLERVITAYTD</sequence>
<organism evidence="2 3">
    <name type="scientific">Aspergillus granulosus</name>
    <dbReference type="NCBI Taxonomy" id="176169"/>
    <lineage>
        <taxon>Eukaryota</taxon>
        <taxon>Fungi</taxon>
        <taxon>Dikarya</taxon>
        <taxon>Ascomycota</taxon>
        <taxon>Pezizomycotina</taxon>
        <taxon>Eurotiomycetes</taxon>
        <taxon>Eurotiomycetidae</taxon>
        <taxon>Eurotiales</taxon>
        <taxon>Aspergillaceae</taxon>
        <taxon>Aspergillus</taxon>
        <taxon>Aspergillus subgen. Nidulantes</taxon>
    </lineage>
</organism>
<keyword evidence="3" id="KW-1185">Reference proteome</keyword>
<evidence type="ECO:0000313" key="3">
    <source>
        <dbReference type="Proteomes" id="UP001610334"/>
    </source>
</evidence>
<reference evidence="2 3" key="1">
    <citation type="submission" date="2024-07" db="EMBL/GenBank/DDBJ databases">
        <title>Section-level genome sequencing and comparative genomics of Aspergillus sections Usti and Cavernicolus.</title>
        <authorList>
            <consortium name="Lawrence Berkeley National Laboratory"/>
            <person name="Nybo J.L."/>
            <person name="Vesth T.C."/>
            <person name="Theobald S."/>
            <person name="Frisvad J.C."/>
            <person name="Larsen T.O."/>
            <person name="Kjaerboelling I."/>
            <person name="Rothschild-Mancinelli K."/>
            <person name="Lyhne E.K."/>
            <person name="Kogle M.E."/>
            <person name="Barry K."/>
            <person name="Clum A."/>
            <person name="Na H."/>
            <person name="Ledsgaard L."/>
            <person name="Lin J."/>
            <person name="Lipzen A."/>
            <person name="Kuo A."/>
            <person name="Riley R."/>
            <person name="Mondo S."/>
            <person name="Labutti K."/>
            <person name="Haridas S."/>
            <person name="Pangalinan J."/>
            <person name="Salamov A.A."/>
            <person name="Simmons B.A."/>
            <person name="Magnuson J.K."/>
            <person name="Chen J."/>
            <person name="Drula E."/>
            <person name="Henrissat B."/>
            <person name="Wiebenga A."/>
            <person name="Lubbers R.J."/>
            <person name="Gomes A.C."/>
            <person name="Makela M.R."/>
            <person name="Stajich J."/>
            <person name="Grigoriev I.V."/>
            <person name="Mortensen U.H."/>
            <person name="De Vries R.P."/>
            <person name="Baker S.E."/>
            <person name="Andersen M.R."/>
        </authorList>
    </citation>
    <scope>NUCLEOTIDE SEQUENCE [LARGE SCALE GENOMIC DNA]</scope>
    <source>
        <strain evidence="2 3">CBS 588.65</strain>
    </source>
</reference>
<feature type="signal peptide" evidence="1">
    <location>
        <begin position="1"/>
        <end position="18"/>
    </location>
</feature>
<dbReference type="PANTHER" id="PTHR38123">
    <property type="entry name" value="CELL WALL SERINE-THREONINE-RICH GALACTOMANNOPROTEIN MP1 (AFU_ORTHOLOGUE AFUA_4G03240)"/>
    <property type="match status" value="1"/>
</dbReference>
<accession>A0ABR4HBF0</accession>
<comment type="caution">
    <text evidence="2">The sequence shown here is derived from an EMBL/GenBank/DDBJ whole genome shotgun (WGS) entry which is preliminary data.</text>
</comment>
<dbReference type="Pfam" id="PF12296">
    <property type="entry name" value="HsbA"/>
    <property type="match status" value="1"/>
</dbReference>